<name>A0A8T8LXK1_PSESX</name>
<organism evidence="2 3">
    <name type="scientific">Pseudomonas syringae Cit 7</name>
    <dbReference type="NCBI Taxonomy" id="629264"/>
    <lineage>
        <taxon>Bacteria</taxon>
        <taxon>Pseudomonadati</taxon>
        <taxon>Pseudomonadota</taxon>
        <taxon>Gammaproteobacteria</taxon>
        <taxon>Pseudomonadales</taxon>
        <taxon>Pseudomonadaceae</taxon>
        <taxon>Pseudomonas</taxon>
        <taxon>Pseudomonas syringae</taxon>
    </lineage>
</organism>
<dbReference type="SUPFAM" id="SSF53474">
    <property type="entry name" value="alpha/beta-Hydrolases"/>
    <property type="match status" value="1"/>
</dbReference>
<feature type="domain" description="GPI inositol-deacylase PGAP1-like alpha/beta" evidence="1">
    <location>
        <begin position="215"/>
        <end position="330"/>
    </location>
</feature>
<sequence length="566" mass="62728">MGNNSSHSTDNTLHLAQEHDADGELMATTTMSRSNDPVEKSVPCKSGKVVPIIFIPGVMGTNLMNMKTRERAWAAPNMDGVFPVLKTVGLLLGSWFKSPKRRQLELDPRPGAVGIYEDGEIDGGESGLSKEELRTRKWGSIMRTSYHPIMNEMQRQMNSIMIAGNPQGEWKERVQQAPADWGDWEENPSLSALGDASGLMKAADIQYEVWPAGYNWLQSNKDSAADIINYINKTVIPHYNGKAEKVIIVTHSMGGLVGRAMVACRGFSKLYGIVHGAMPATGAPASYKRVRGGFEDFGEKKILSRDAADAVAVMAFAQGLLELLPSRDYNDAQPWLFLRDRTTGKKVFTLPKTCPYTEIYKSDKWWALIPDTNDKLLDPAKIIGTKTDDDVSMESSEENSLKNTFFGIIDSVKNFHEDIENKYYDKTYVHYCVEAKSEKFFTWGNLEWSSKSVEGLDPETASLTSDNLDSELQLNGKYVLTVGEKYHPGDGTVPVYSGAAPRGKPGVKGAFAHGQNAENAGKLINYCKEGKYNNSVGYKHQDAYTDEKGRTLYATLYSLVRLSENS</sequence>
<gene>
    <name evidence="2" type="ORF">PSYCIT7_024425</name>
</gene>
<dbReference type="InterPro" id="IPR012908">
    <property type="entry name" value="PGAP1-ab_dom-like"/>
</dbReference>
<protein>
    <submittedName>
        <fullName evidence="2">Alpha/beta hydrolase</fullName>
    </submittedName>
</protein>
<dbReference type="GO" id="GO:0016788">
    <property type="term" value="F:hydrolase activity, acting on ester bonds"/>
    <property type="evidence" value="ECO:0007669"/>
    <property type="project" value="InterPro"/>
</dbReference>
<accession>A0A8T8LXK1</accession>
<proteinExistence type="predicted"/>
<dbReference type="RefSeq" id="WP_003349574.1">
    <property type="nucleotide sequence ID" value="NZ_CP073636.1"/>
</dbReference>
<keyword evidence="2" id="KW-0378">Hydrolase</keyword>
<dbReference type="EMBL" id="CP073636">
    <property type="protein sequence ID" value="QUP65883.1"/>
    <property type="molecule type" value="Genomic_DNA"/>
</dbReference>
<dbReference type="Pfam" id="PF07819">
    <property type="entry name" value="PGAP1"/>
    <property type="match status" value="1"/>
</dbReference>
<evidence type="ECO:0000259" key="1">
    <source>
        <dbReference type="Pfam" id="PF07819"/>
    </source>
</evidence>
<dbReference type="Proteomes" id="UP000005924">
    <property type="component" value="Chromosome"/>
</dbReference>
<dbReference type="PANTHER" id="PTHR11440">
    <property type="entry name" value="LECITHIN-CHOLESTEROL ACYLTRANSFERASE-RELATED"/>
    <property type="match status" value="1"/>
</dbReference>
<dbReference type="AlphaFoldDB" id="A0A8T8LXK1"/>
<reference evidence="2" key="2">
    <citation type="submission" date="2021-04" db="EMBL/GenBank/DDBJ databases">
        <title>A complete genome sequence for Pseudomonas syringae Cit7.</title>
        <authorList>
            <person name="Baltrus D.A."/>
        </authorList>
    </citation>
    <scope>NUCLEOTIDE SEQUENCE</scope>
    <source>
        <strain evidence="2">Cit 7</strain>
    </source>
</reference>
<dbReference type="Gene3D" id="3.40.50.1820">
    <property type="entry name" value="alpha/beta hydrolase"/>
    <property type="match status" value="1"/>
</dbReference>
<reference evidence="2" key="1">
    <citation type="journal article" date="2011" name="PLoS Pathog.">
        <title>Dynamic evolution of pathogenicity revealed by sequencing and comparative genomics of 19 Pseudomonas syringae isolates.</title>
        <authorList>
            <person name="Baltrus D.A."/>
            <person name="Nishimura M.T."/>
            <person name="Romanchuk A."/>
            <person name="Chang J.H."/>
            <person name="Mukhtar M.S."/>
            <person name="Cherkis K."/>
            <person name="Roach J."/>
            <person name="Grant S.R."/>
            <person name="Jones C.D."/>
            <person name="Dangl J.L."/>
        </authorList>
    </citation>
    <scope>NUCLEOTIDE SEQUENCE</scope>
    <source>
        <strain evidence="2">Cit 7</strain>
    </source>
</reference>
<evidence type="ECO:0000313" key="3">
    <source>
        <dbReference type="Proteomes" id="UP000005924"/>
    </source>
</evidence>
<dbReference type="InterPro" id="IPR029058">
    <property type="entry name" value="AB_hydrolase_fold"/>
</dbReference>
<evidence type="ECO:0000313" key="2">
    <source>
        <dbReference type="EMBL" id="QUP65883.1"/>
    </source>
</evidence>